<accession>A0A423WH43</accession>
<evidence type="ECO:0000313" key="1">
    <source>
        <dbReference type="EMBL" id="ROW02660.1"/>
    </source>
</evidence>
<organism evidence="1 2">
    <name type="scientific">Cytospora chrysosperma</name>
    <name type="common">Cytospora canker fungus</name>
    <name type="synonym">Sphaeria chrysosperma</name>
    <dbReference type="NCBI Taxonomy" id="252740"/>
    <lineage>
        <taxon>Eukaryota</taxon>
        <taxon>Fungi</taxon>
        <taxon>Dikarya</taxon>
        <taxon>Ascomycota</taxon>
        <taxon>Pezizomycotina</taxon>
        <taxon>Sordariomycetes</taxon>
        <taxon>Sordariomycetidae</taxon>
        <taxon>Diaporthales</taxon>
        <taxon>Cytosporaceae</taxon>
        <taxon>Cytospora</taxon>
    </lineage>
</organism>
<dbReference type="EMBL" id="LJZO01000004">
    <property type="protein sequence ID" value="ROW02660.1"/>
    <property type="molecule type" value="Genomic_DNA"/>
</dbReference>
<sequence>MCQYYAHTFQCQHQTFTFAKFCKSASLIQTPCSRRKIWQNIDMEGPCEDCWVWFPDRDYGTPQSNENPGAVLQGMVCAK</sequence>
<keyword evidence="2" id="KW-1185">Reference proteome</keyword>
<protein>
    <submittedName>
        <fullName evidence="1">Uncharacterized protein</fullName>
    </submittedName>
</protein>
<dbReference type="OrthoDB" id="3926238at2759"/>
<proteinExistence type="predicted"/>
<evidence type="ECO:0000313" key="2">
    <source>
        <dbReference type="Proteomes" id="UP000284375"/>
    </source>
</evidence>
<dbReference type="AlphaFoldDB" id="A0A423WH43"/>
<name>A0A423WH43_CYTCH</name>
<reference evidence="1 2" key="1">
    <citation type="submission" date="2015-09" db="EMBL/GenBank/DDBJ databases">
        <title>Host preference determinants of Valsa canker pathogens revealed by comparative genomics.</title>
        <authorList>
            <person name="Yin Z."/>
            <person name="Huang L."/>
        </authorList>
    </citation>
    <scope>NUCLEOTIDE SEQUENCE [LARGE SCALE GENOMIC DNA]</scope>
    <source>
        <strain evidence="1 2">YSFL</strain>
    </source>
</reference>
<gene>
    <name evidence="1" type="ORF">VSDG_01660</name>
</gene>
<comment type="caution">
    <text evidence="1">The sequence shown here is derived from an EMBL/GenBank/DDBJ whole genome shotgun (WGS) entry which is preliminary data.</text>
</comment>
<dbReference type="Proteomes" id="UP000284375">
    <property type="component" value="Unassembled WGS sequence"/>
</dbReference>